<comment type="function">
    <text evidence="2">tRNA nucleus export receptor which facilitates tRNA translocation across the nuclear pore complex. Involved in pre-tRNA splicing, probably by affecting the interaction of pre-tRNA with splicing endonuclease.</text>
</comment>
<dbReference type="Proteomes" id="UP001303889">
    <property type="component" value="Unassembled WGS sequence"/>
</dbReference>
<dbReference type="GO" id="GO:0005737">
    <property type="term" value="C:cytoplasm"/>
    <property type="evidence" value="ECO:0007669"/>
    <property type="project" value="TreeGrafter"/>
</dbReference>
<dbReference type="AlphaFoldDB" id="A0AAN6MQQ7"/>
<dbReference type="GO" id="GO:0042565">
    <property type="term" value="C:RNA nuclear export complex"/>
    <property type="evidence" value="ECO:0007669"/>
    <property type="project" value="TreeGrafter"/>
</dbReference>
<dbReference type="PANTHER" id="PTHR11223">
    <property type="entry name" value="EXPORTIN 1/5"/>
    <property type="match status" value="1"/>
</dbReference>
<dbReference type="PANTHER" id="PTHR11223:SF3">
    <property type="entry name" value="EXPORTIN-5"/>
    <property type="match status" value="1"/>
</dbReference>
<dbReference type="InterPro" id="IPR045478">
    <property type="entry name" value="Exportin-5_C"/>
</dbReference>
<dbReference type="GO" id="GO:0006405">
    <property type="term" value="P:RNA export from nucleus"/>
    <property type="evidence" value="ECO:0007669"/>
    <property type="project" value="TreeGrafter"/>
</dbReference>
<dbReference type="Pfam" id="PF08389">
    <property type="entry name" value="Xpo1"/>
    <property type="match status" value="1"/>
</dbReference>
<evidence type="ECO:0000313" key="6">
    <source>
        <dbReference type="EMBL" id="KAK3904800.1"/>
    </source>
</evidence>
<dbReference type="InterPro" id="IPR011989">
    <property type="entry name" value="ARM-like"/>
</dbReference>
<evidence type="ECO:0000256" key="2">
    <source>
        <dbReference type="ARBA" id="ARBA00025147"/>
    </source>
</evidence>
<comment type="caution">
    <text evidence="6">The sequence shown here is derived from an EMBL/GenBank/DDBJ whole genome shotgun (WGS) entry which is preliminary data.</text>
</comment>
<dbReference type="GO" id="GO:0005634">
    <property type="term" value="C:nucleus"/>
    <property type="evidence" value="ECO:0007669"/>
    <property type="project" value="TreeGrafter"/>
</dbReference>
<protein>
    <submittedName>
        <fullName evidence="6">Armadillo-type protein</fullName>
    </submittedName>
</protein>
<evidence type="ECO:0000313" key="7">
    <source>
        <dbReference type="Proteomes" id="UP001303889"/>
    </source>
</evidence>
<dbReference type="GO" id="GO:0008033">
    <property type="term" value="P:tRNA processing"/>
    <property type="evidence" value="ECO:0007669"/>
    <property type="project" value="UniProtKB-KW"/>
</dbReference>
<evidence type="ECO:0000256" key="3">
    <source>
        <dbReference type="SAM" id="MobiDB-lite"/>
    </source>
</evidence>
<evidence type="ECO:0000259" key="4">
    <source>
        <dbReference type="Pfam" id="PF08389"/>
    </source>
</evidence>
<proteinExistence type="predicted"/>
<feature type="domain" description="Exportin-1/Importin-beta-like" evidence="4">
    <location>
        <begin position="120"/>
        <end position="179"/>
    </location>
</feature>
<dbReference type="GO" id="GO:0003723">
    <property type="term" value="F:RNA binding"/>
    <property type="evidence" value="ECO:0007669"/>
    <property type="project" value="TreeGrafter"/>
</dbReference>
<accession>A0AAN6MQQ7</accession>
<dbReference type="InterPro" id="IPR016024">
    <property type="entry name" value="ARM-type_fold"/>
</dbReference>
<dbReference type="InterPro" id="IPR013598">
    <property type="entry name" value="Exportin-1/Importin-b-like"/>
</dbReference>
<dbReference type="Pfam" id="PF19273">
    <property type="entry name" value="Exportin-5"/>
    <property type="match status" value="1"/>
</dbReference>
<dbReference type="InterPro" id="IPR045065">
    <property type="entry name" value="XPO1/5"/>
</dbReference>
<keyword evidence="1" id="KW-0819">tRNA processing</keyword>
<name>A0AAN6MQQ7_9PEZI</name>
<reference evidence="6" key="2">
    <citation type="submission" date="2023-05" db="EMBL/GenBank/DDBJ databases">
        <authorList>
            <consortium name="Lawrence Berkeley National Laboratory"/>
            <person name="Steindorff A."/>
            <person name="Hensen N."/>
            <person name="Bonometti L."/>
            <person name="Westerberg I."/>
            <person name="Brannstrom I.O."/>
            <person name="Guillou S."/>
            <person name="Cros-Aarteil S."/>
            <person name="Calhoun S."/>
            <person name="Haridas S."/>
            <person name="Kuo A."/>
            <person name="Mondo S."/>
            <person name="Pangilinan J."/>
            <person name="Riley R."/>
            <person name="Labutti K."/>
            <person name="Andreopoulos B."/>
            <person name="Lipzen A."/>
            <person name="Chen C."/>
            <person name="Yanf M."/>
            <person name="Daum C."/>
            <person name="Ng V."/>
            <person name="Clum A."/>
            <person name="Ohm R."/>
            <person name="Martin F."/>
            <person name="Silar P."/>
            <person name="Natvig D."/>
            <person name="Lalanne C."/>
            <person name="Gautier V."/>
            <person name="Ament-Velasquez S.L."/>
            <person name="Kruys A."/>
            <person name="Hutchinson M.I."/>
            <person name="Powell A.J."/>
            <person name="Barry K."/>
            <person name="Miller A.N."/>
            <person name="Grigoriev I.V."/>
            <person name="Debuchy R."/>
            <person name="Gladieux P."/>
            <person name="Thoren M.H."/>
            <person name="Johannesson H."/>
        </authorList>
    </citation>
    <scope>NUCLEOTIDE SEQUENCE</scope>
    <source>
        <strain evidence="6">CBS 103.79</strain>
    </source>
</reference>
<gene>
    <name evidence="6" type="ORF">C8A05DRAFT_31431</name>
</gene>
<evidence type="ECO:0000259" key="5">
    <source>
        <dbReference type="Pfam" id="PF19273"/>
    </source>
</evidence>
<reference evidence="6" key="1">
    <citation type="journal article" date="2023" name="Mol. Phylogenet. Evol.">
        <title>Genome-scale phylogeny and comparative genomics of the fungal order Sordariales.</title>
        <authorList>
            <person name="Hensen N."/>
            <person name="Bonometti L."/>
            <person name="Westerberg I."/>
            <person name="Brannstrom I.O."/>
            <person name="Guillou S."/>
            <person name="Cros-Aarteil S."/>
            <person name="Calhoun S."/>
            <person name="Haridas S."/>
            <person name="Kuo A."/>
            <person name="Mondo S."/>
            <person name="Pangilinan J."/>
            <person name="Riley R."/>
            <person name="LaButti K."/>
            <person name="Andreopoulos B."/>
            <person name="Lipzen A."/>
            <person name="Chen C."/>
            <person name="Yan M."/>
            <person name="Daum C."/>
            <person name="Ng V."/>
            <person name="Clum A."/>
            <person name="Steindorff A."/>
            <person name="Ohm R.A."/>
            <person name="Martin F."/>
            <person name="Silar P."/>
            <person name="Natvig D.O."/>
            <person name="Lalanne C."/>
            <person name="Gautier V."/>
            <person name="Ament-Velasquez S.L."/>
            <person name="Kruys A."/>
            <person name="Hutchinson M.I."/>
            <person name="Powell A.J."/>
            <person name="Barry K."/>
            <person name="Miller A.N."/>
            <person name="Grigoriev I.V."/>
            <person name="Debuchy R."/>
            <person name="Gladieux P."/>
            <person name="Hiltunen Thoren M."/>
            <person name="Johannesson H."/>
        </authorList>
    </citation>
    <scope>NUCLEOTIDE SEQUENCE</scope>
    <source>
        <strain evidence="6">CBS 103.79</strain>
    </source>
</reference>
<dbReference type="EMBL" id="MU855383">
    <property type="protein sequence ID" value="KAK3904800.1"/>
    <property type="molecule type" value="Genomic_DNA"/>
</dbReference>
<dbReference type="Gene3D" id="1.25.10.10">
    <property type="entry name" value="Leucine-rich Repeat Variant"/>
    <property type="match status" value="1"/>
</dbReference>
<feature type="domain" description="Exportin-5 C-terminal" evidence="5">
    <location>
        <begin position="345"/>
        <end position="1210"/>
    </location>
</feature>
<dbReference type="SUPFAM" id="SSF48371">
    <property type="entry name" value="ARM repeat"/>
    <property type="match status" value="1"/>
</dbReference>
<sequence>MATLPANGAAGPVASAGDGGEAILSKIHEALNVVHSPYSPNESRREAQAFLEDVKTLAEAPSHGFTLAFNKPQEPIVRHYGLSLLEHAVKHNWEGYGPEHREYLRSWVLQLAETVSADDPPYLRNKIAQLWVEVTKRVWVSSWMDMDHLLVRLWRASDSPVRKQFVLQILETLSDEIFNGDDAIVALREGALSKACVEIFTPAAILAESFPNRQAGPDVRCEDDGWLSRVTQLIDECLRSDLGNEEVKSCAVKALNVLNSVVPWAIPKALAAVGCRNVMCSCLATASVPVQKAALESLHSLYSRSTLTEQEFVDLVVPMYSPGMVDLFGRLFQWSVVDADDIDDDKYQFAKKFSEMLCSLGNYLDRRFGAIPPQTNIQGFLELLMRAAQSQSLVVSIPILLTWTRLLSHRALGPAAAEMPFIVNLLELCSARLVRYESFPEDTTDPVYVLLVEDTDTIPERHAFLGNYRRYCCTVIESIVHLKTSDAFSHILGRAELALNSLYDGQPPFTPANYSKSSLPVLTVDTHATVIEAALKGYNKWRTSRNRTPEEKQQAEAVEKYFEKWCGQLLEMKFEDPLIRKRILQLLVTFSTRALDSNPAIMLRVLEHILMTWPAAQPEHRLFNDAIRDLQIESMVELQRLASKMPDPLLDVYDQLEAKVQEMISSGDLDEKRQVAYRSFLFIIVHRATRIDPAMRLNKLTAFIEPVKNQWRNESLKQALGSYNGFCELLGLDKVQKYLTQRRVHEIADWGSTDLDAEGLALQAELDERQMALPLRVTKSFLTYSVERIEKNSAPYQASCTLWQDGFQLILPELLKFLSYAHASHNPANWSLLPVEMQSVVGRLLSDRFWQAGISEGSKDDFYARVFGKKNTLEGLASTIRGTVRFVRETCYAIIYCMTRLDMQFYGFLELPGPLANALFADSGYLSSHQIINLLTLVRFLVDNCPVELRDHFVPPILATCFEQMDNKISSEWDKLGQREAVQAAADELTEEMKAESILRQLTYSAVLMVADVLDPARVASPTSSDKPDDAAASTKYPPLRKFCLMNPAIAVPLLVFCSHAIRMHDGRCCGVVLRVFRSIVPEFSPSDLSKAIKDPGHTAPLEDFPIPEDTAREIREFISTEVLKAAISSLHDPYFVDSQRDLGALIASILAYYSSLTPTPRNILISLPNIKAEDVDKTIKHVSQPGMHSRQQRALVLELLEDLKGVSISEMGKLSKGLGAAPGTSRGDKKSTRSKMAQEFMTPNAGAETDGVAGAGGSTGRNKTPDLEGVAGMFNEGN</sequence>
<feature type="region of interest" description="Disordered" evidence="3">
    <location>
        <begin position="1216"/>
        <end position="1279"/>
    </location>
</feature>
<dbReference type="GO" id="GO:0005049">
    <property type="term" value="F:nuclear export signal receptor activity"/>
    <property type="evidence" value="ECO:0007669"/>
    <property type="project" value="InterPro"/>
</dbReference>
<keyword evidence="7" id="KW-1185">Reference proteome</keyword>
<organism evidence="6 7">
    <name type="scientific">Staphylotrichum tortipilum</name>
    <dbReference type="NCBI Taxonomy" id="2831512"/>
    <lineage>
        <taxon>Eukaryota</taxon>
        <taxon>Fungi</taxon>
        <taxon>Dikarya</taxon>
        <taxon>Ascomycota</taxon>
        <taxon>Pezizomycotina</taxon>
        <taxon>Sordariomycetes</taxon>
        <taxon>Sordariomycetidae</taxon>
        <taxon>Sordariales</taxon>
        <taxon>Chaetomiaceae</taxon>
        <taxon>Staphylotrichum</taxon>
    </lineage>
</organism>
<dbReference type="GO" id="GO:0006611">
    <property type="term" value="P:protein export from nucleus"/>
    <property type="evidence" value="ECO:0007669"/>
    <property type="project" value="InterPro"/>
</dbReference>
<evidence type="ECO:0000256" key="1">
    <source>
        <dbReference type="ARBA" id="ARBA00022694"/>
    </source>
</evidence>